<evidence type="ECO:0000256" key="3">
    <source>
        <dbReference type="ARBA" id="ARBA00022833"/>
    </source>
</evidence>
<feature type="coiled-coil region" evidence="5">
    <location>
        <begin position="180"/>
        <end position="217"/>
    </location>
</feature>
<dbReference type="SUPFAM" id="SSF161219">
    <property type="entry name" value="CHY zinc finger-like"/>
    <property type="match status" value="1"/>
</dbReference>
<feature type="region of interest" description="Disordered" evidence="6">
    <location>
        <begin position="562"/>
        <end position="585"/>
    </location>
</feature>
<dbReference type="AlphaFoldDB" id="A0AB34IL31"/>
<comment type="caution">
    <text evidence="9">The sequence shown here is derived from an EMBL/GenBank/DDBJ whole genome shotgun (WGS) entry which is preliminary data.</text>
</comment>
<dbReference type="GO" id="GO:0008270">
    <property type="term" value="F:zinc ion binding"/>
    <property type="evidence" value="ECO:0007669"/>
    <property type="project" value="UniProtKB-KW"/>
</dbReference>
<evidence type="ECO:0000256" key="5">
    <source>
        <dbReference type="SAM" id="Coils"/>
    </source>
</evidence>
<feature type="transmembrane region" description="Helical" evidence="7">
    <location>
        <begin position="38"/>
        <end position="60"/>
    </location>
</feature>
<accession>A0AB34IL31</accession>
<keyword evidence="5" id="KW-0175">Coiled coil</keyword>
<keyword evidence="7" id="KW-0472">Membrane</keyword>
<feature type="region of interest" description="Disordered" evidence="6">
    <location>
        <begin position="217"/>
        <end position="250"/>
    </location>
</feature>
<gene>
    <name evidence="9" type="ORF">AB1Y20_012574</name>
</gene>
<dbReference type="InterPro" id="IPR008913">
    <property type="entry name" value="Znf_CHY"/>
</dbReference>
<dbReference type="Proteomes" id="UP001515480">
    <property type="component" value="Unassembled WGS sequence"/>
</dbReference>
<sequence>MAPKEAREEKAKDKTKEKAKEKGREAKSRRSASAADRFLHVLLGAAVAVAALLIALVHTVKLVRRRARARGVAEEEAPSWVVSERAILLTLCAAVGLVLGASALLSIGKRLAAQWSARREAAAARAAAAERERERAAQRDTEKVVRSGRREDFLERDAASRRRQAEFEAVLRREVEEARRKEWEAAEAAARERAEELARAQREAARIDEEVRRAERARCEAEESDEWQMGAYEEEEGEEGGGEGEVEEEGGGEWDARVYEVGDDEQGGERAERMPLEVKPSASGTRVRLESLAVAPAAMARAEALWAALACSRCSEQTELVLSGLFADAAQKKSWCAKCGALLSAALRPCTLCDGFDVAGYIDTINCVVVDVPRLSVLMQCGRCDAELRLPELLRGRTVQAGCRGCHAPLSLHMSNVQLSVLGVLGSKAARGGADDDDEMEQLLKKLRKKNLDQFKTLGLVIGKPLPNKGTCRHYSHSYRWLRFPCCGRAHPCAVCHAASDCPAADQGVWANRMLCGKCSRELPYSDTPCPHCGNTFAKPGGAHWQGGAGCRDQQTLSCKDSRKHKGTSASGAKKTSSAKALRVGVQGKRLTAAKAAAKAAP</sequence>
<proteinExistence type="predicted"/>
<evidence type="ECO:0000256" key="1">
    <source>
        <dbReference type="ARBA" id="ARBA00022723"/>
    </source>
</evidence>
<feature type="compositionally biased region" description="Basic and acidic residues" evidence="6">
    <location>
        <begin position="1"/>
        <end position="28"/>
    </location>
</feature>
<keyword evidence="7" id="KW-0812">Transmembrane</keyword>
<keyword evidence="10" id="KW-1185">Reference proteome</keyword>
<keyword evidence="7" id="KW-1133">Transmembrane helix</keyword>
<feature type="domain" description="CHY-type" evidence="8">
    <location>
        <begin position="465"/>
        <end position="535"/>
    </location>
</feature>
<organism evidence="9 10">
    <name type="scientific">Prymnesium parvum</name>
    <name type="common">Toxic golden alga</name>
    <dbReference type="NCBI Taxonomy" id="97485"/>
    <lineage>
        <taxon>Eukaryota</taxon>
        <taxon>Haptista</taxon>
        <taxon>Haptophyta</taxon>
        <taxon>Prymnesiophyceae</taxon>
        <taxon>Prymnesiales</taxon>
        <taxon>Prymnesiaceae</taxon>
        <taxon>Prymnesium</taxon>
    </lineage>
</organism>
<feature type="transmembrane region" description="Helical" evidence="7">
    <location>
        <begin position="86"/>
        <end position="108"/>
    </location>
</feature>
<keyword evidence="2 4" id="KW-0863">Zinc-finger</keyword>
<feature type="coiled-coil region" evidence="5">
    <location>
        <begin position="112"/>
        <end position="139"/>
    </location>
</feature>
<feature type="compositionally biased region" description="Acidic residues" evidence="6">
    <location>
        <begin position="222"/>
        <end position="250"/>
    </location>
</feature>
<reference evidence="9 10" key="1">
    <citation type="journal article" date="2024" name="Science">
        <title>Giant polyketide synthase enzymes in the biosynthesis of giant marine polyether toxins.</title>
        <authorList>
            <person name="Fallon T.R."/>
            <person name="Shende V.V."/>
            <person name="Wierzbicki I.H."/>
            <person name="Pendleton A.L."/>
            <person name="Watervoot N.F."/>
            <person name="Auber R.P."/>
            <person name="Gonzalez D.J."/>
            <person name="Wisecaver J.H."/>
            <person name="Moore B.S."/>
        </authorList>
    </citation>
    <scope>NUCLEOTIDE SEQUENCE [LARGE SCALE GENOMIC DNA]</scope>
    <source>
        <strain evidence="9 10">12B1</strain>
    </source>
</reference>
<evidence type="ECO:0000313" key="9">
    <source>
        <dbReference type="EMBL" id="KAL1499891.1"/>
    </source>
</evidence>
<keyword evidence="3" id="KW-0862">Zinc</keyword>
<evidence type="ECO:0000256" key="7">
    <source>
        <dbReference type="SAM" id="Phobius"/>
    </source>
</evidence>
<feature type="region of interest" description="Disordered" evidence="6">
    <location>
        <begin position="1"/>
        <end position="29"/>
    </location>
</feature>
<evidence type="ECO:0000259" key="8">
    <source>
        <dbReference type="PROSITE" id="PS51266"/>
    </source>
</evidence>
<feature type="compositionally biased region" description="Low complexity" evidence="6">
    <location>
        <begin position="568"/>
        <end position="581"/>
    </location>
</feature>
<evidence type="ECO:0000256" key="6">
    <source>
        <dbReference type="SAM" id="MobiDB-lite"/>
    </source>
</evidence>
<name>A0AB34IL31_PRYPA</name>
<protein>
    <recommendedName>
        <fullName evidence="8">CHY-type domain-containing protein</fullName>
    </recommendedName>
</protein>
<evidence type="ECO:0000256" key="4">
    <source>
        <dbReference type="PROSITE-ProRule" id="PRU00601"/>
    </source>
</evidence>
<dbReference type="EMBL" id="JBGBPQ010000024">
    <property type="protein sequence ID" value="KAL1499891.1"/>
    <property type="molecule type" value="Genomic_DNA"/>
</dbReference>
<dbReference type="InterPro" id="IPR037274">
    <property type="entry name" value="Znf_CHY_sf"/>
</dbReference>
<evidence type="ECO:0000313" key="10">
    <source>
        <dbReference type="Proteomes" id="UP001515480"/>
    </source>
</evidence>
<keyword evidence="1" id="KW-0479">Metal-binding</keyword>
<dbReference type="PROSITE" id="PS51266">
    <property type="entry name" value="ZF_CHY"/>
    <property type="match status" value="1"/>
</dbReference>
<evidence type="ECO:0000256" key="2">
    <source>
        <dbReference type="ARBA" id="ARBA00022771"/>
    </source>
</evidence>